<dbReference type="EMBL" id="CAJOBG010009034">
    <property type="protein sequence ID" value="CAF4257522.1"/>
    <property type="molecule type" value="Genomic_DNA"/>
</dbReference>
<evidence type="ECO:0000313" key="1">
    <source>
        <dbReference type="EMBL" id="CAF4257522.1"/>
    </source>
</evidence>
<organism evidence="1 2">
    <name type="scientific">Rotaria magnacalcarata</name>
    <dbReference type="NCBI Taxonomy" id="392030"/>
    <lineage>
        <taxon>Eukaryota</taxon>
        <taxon>Metazoa</taxon>
        <taxon>Spiralia</taxon>
        <taxon>Gnathifera</taxon>
        <taxon>Rotifera</taxon>
        <taxon>Eurotatoria</taxon>
        <taxon>Bdelloidea</taxon>
        <taxon>Philodinida</taxon>
        <taxon>Philodinidae</taxon>
        <taxon>Rotaria</taxon>
    </lineage>
</organism>
<name>A0A820F7U3_9BILA</name>
<protein>
    <submittedName>
        <fullName evidence="1">Uncharacterized protein</fullName>
    </submittedName>
</protein>
<comment type="caution">
    <text evidence="1">The sequence shown here is derived from an EMBL/GenBank/DDBJ whole genome shotgun (WGS) entry which is preliminary data.</text>
</comment>
<gene>
    <name evidence="1" type="ORF">OVN521_LOCUS29375</name>
</gene>
<sequence>VSSGSLRVWYGLANDCEVVREVIGIGEAGW</sequence>
<evidence type="ECO:0000313" key="2">
    <source>
        <dbReference type="Proteomes" id="UP000663866"/>
    </source>
</evidence>
<accession>A0A820F7U3</accession>
<proteinExistence type="predicted"/>
<reference evidence="1" key="1">
    <citation type="submission" date="2021-02" db="EMBL/GenBank/DDBJ databases">
        <authorList>
            <person name="Nowell W R."/>
        </authorList>
    </citation>
    <scope>NUCLEOTIDE SEQUENCE</scope>
</reference>
<dbReference type="Proteomes" id="UP000663866">
    <property type="component" value="Unassembled WGS sequence"/>
</dbReference>
<keyword evidence="2" id="KW-1185">Reference proteome</keyword>
<feature type="non-terminal residue" evidence="1">
    <location>
        <position position="1"/>
    </location>
</feature>
<dbReference type="AlphaFoldDB" id="A0A820F7U3"/>